<feature type="region of interest" description="Disordered" evidence="1">
    <location>
        <begin position="110"/>
        <end position="140"/>
    </location>
</feature>
<evidence type="ECO:0000256" key="1">
    <source>
        <dbReference type="SAM" id="MobiDB-lite"/>
    </source>
</evidence>
<dbReference type="PANTHER" id="PTHR31157">
    <property type="entry name" value="SCP DOMAIN-CONTAINING PROTEIN"/>
    <property type="match status" value="1"/>
</dbReference>
<dbReference type="PANTHER" id="PTHR31157:SF1">
    <property type="entry name" value="SCP DOMAIN-CONTAINING PROTEIN"/>
    <property type="match status" value="1"/>
</dbReference>
<dbReference type="InterPro" id="IPR035940">
    <property type="entry name" value="CAP_sf"/>
</dbReference>
<accession>A0AA48GR40</accession>
<evidence type="ECO:0000259" key="3">
    <source>
        <dbReference type="Pfam" id="PF00188"/>
    </source>
</evidence>
<dbReference type="RefSeq" id="WP_316413254.1">
    <property type="nucleotide sequence ID" value="NZ_AP027080.1"/>
</dbReference>
<dbReference type="GO" id="GO:0008233">
    <property type="term" value="F:peptidase activity"/>
    <property type="evidence" value="ECO:0007669"/>
    <property type="project" value="UniProtKB-KW"/>
</dbReference>
<reference evidence="5" key="1">
    <citation type="journal article" date="2023" name="Int. J. Syst. Evol. Microbiol.">
        <title>Mesoterricola silvestris gen. nov., sp. nov., Mesoterricola sediminis sp. nov., Geothrix oryzae sp. nov., Geothrix edaphica sp. nov., Geothrix rubra sp. nov., and Geothrix limicola sp. nov., six novel members of Acidobacteriota isolated from soils.</title>
        <authorList>
            <person name="Itoh H."/>
            <person name="Sugisawa Y."/>
            <person name="Mise K."/>
            <person name="Xu Z."/>
            <person name="Kuniyasu M."/>
            <person name="Ushijima N."/>
            <person name="Kawano K."/>
            <person name="Kobayashi E."/>
            <person name="Shiratori Y."/>
            <person name="Masuda Y."/>
            <person name="Senoo K."/>
        </authorList>
    </citation>
    <scope>NUCLEOTIDE SEQUENCE [LARGE SCALE GENOMIC DNA]</scope>
    <source>
        <strain evidence="5">W79</strain>
    </source>
</reference>
<feature type="signal peptide" evidence="2">
    <location>
        <begin position="1"/>
        <end position="19"/>
    </location>
</feature>
<evidence type="ECO:0000256" key="2">
    <source>
        <dbReference type="SAM" id="SignalP"/>
    </source>
</evidence>
<dbReference type="KEGG" id="msil:METEAL_37530"/>
<keyword evidence="5" id="KW-1185">Reference proteome</keyword>
<keyword evidence="4" id="KW-0378">Hydrolase</keyword>
<proteinExistence type="predicted"/>
<dbReference type="Pfam" id="PF00188">
    <property type="entry name" value="CAP"/>
    <property type="match status" value="1"/>
</dbReference>
<dbReference type="Gene3D" id="3.40.33.10">
    <property type="entry name" value="CAP"/>
    <property type="match status" value="1"/>
</dbReference>
<evidence type="ECO:0000313" key="5">
    <source>
        <dbReference type="Proteomes" id="UP001238179"/>
    </source>
</evidence>
<feature type="chain" id="PRO_5041385324" evidence="2">
    <location>
        <begin position="20"/>
        <end position="210"/>
    </location>
</feature>
<keyword evidence="4" id="KW-0645">Protease</keyword>
<dbReference type="AlphaFoldDB" id="A0AA48GR40"/>
<protein>
    <submittedName>
        <fullName evidence="4">Serine protease</fullName>
    </submittedName>
</protein>
<name>A0AA48GR40_9BACT</name>
<evidence type="ECO:0000313" key="4">
    <source>
        <dbReference type="EMBL" id="BDU74579.1"/>
    </source>
</evidence>
<sequence>MFRSLAAAMLSALCLWGQAAPRSTPDEIAVVREINKIRRFPREYAKYLRALGLRFEGTLWRLADHVPIRTQEGRAAVIEAAEFLERVEPVTALIAYDENLHLAARDHVADQGPTGETGHIGTDGSRPSQRMRRHGEPGSLTGEVINYGLETPRMTVIQLVIDDGVKDRGHRHNLFNPAFRAAGAAIGDHKAYGTMVVVDLADTFTPKEKP</sequence>
<dbReference type="EMBL" id="AP027080">
    <property type="protein sequence ID" value="BDU74579.1"/>
    <property type="molecule type" value="Genomic_DNA"/>
</dbReference>
<keyword evidence="2" id="KW-0732">Signal</keyword>
<dbReference type="InterPro" id="IPR014044">
    <property type="entry name" value="CAP_dom"/>
</dbReference>
<gene>
    <name evidence="4" type="ORF">METEAL_37530</name>
</gene>
<dbReference type="GO" id="GO:0006508">
    <property type="term" value="P:proteolysis"/>
    <property type="evidence" value="ECO:0007669"/>
    <property type="project" value="UniProtKB-KW"/>
</dbReference>
<organism evidence="4 5">
    <name type="scientific">Mesoterricola silvestris</name>
    <dbReference type="NCBI Taxonomy" id="2927979"/>
    <lineage>
        <taxon>Bacteria</taxon>
        <taxon>Pseudomonadati</taxon>
        <taxon>Acidobacteriota</taxon>
        <taxon>Holophagae</taxon>
        <taxon>Holophagales</taxon>
        <taxon>Holophagaceae</taxon>
        <taxon>Mesoterricola</taxon>
    </lineage>
</organism>
<dbReference type="CDD" id="cd05379">
    <property type="entry name" value="CAP_bacterial"/>
    <property type="match status" value="1"/>
</dbReference>
<feature type="domain" description="SCP" evidence="3">
    <location>
        <begin position="94"/>
        <end position="197"/>
    </location>
</feature>
<dbReference type="Proteomes" id="UP001238179">
    <property type="component" value="Chromosome"/>
</dbReference>